<sequence length="193" mass="21141">MNVGLRAAFNRLRRRVLRGALGRIVFGERSQGRDLPYTRIAPTVVIEHEGRLTLGDHVYIGPFTYLEASGGITLGEGVQITSHVSIVTHSSHRAMRLLGRAFVSWEGRRPGWIAGPVEIGAYSFIGPHSVIEANTRLGRGSLVRAGSVVRGSFPDFAVLEGRPARVVGDTREADAALLERHPEAREHHRPWAG</sequence>
<keyword evidence="1" id="KW-0808">Transferase</keyword>
<name>A0AAW9QEZ6_9BURK</name>
<dbReference type="AlphaFoldDB" id="A0AAW9QEZ6"/>
<dbReference type="PANTHER" id="PTHR23416:SF78">
    <property type="entry name" value="LIPOPOLYSACCHARIDE BIOSYNTHESIS O-ACETYL TRANSFERASE WBBJ-RELATED"/>
    <property type="match status" value="1"/>
</dbReference>
<dbReference type="EMBL" id="JAZIBG010000028">
    <property type="protein sequence ID" value="MEF7614748.1"/>
    <property type="molecule type" value="Genomic_DNA"/>
</dbReference>
<dbReference type="RefSeq" id="WP_332289794.1">
    <property type="nucleotide sequence ID" value="NZ_JAZIBG010000028.1"/>
</dbReference>
<evidence type="ECO:0000313" key="1">
    <source>
        <dbReference type="EMBL" id="MEF7614748.1"/>
    </source>
</evidence>
<keyword evidence="1" id="KW-0012">Acyltransferase</keyword>
<dbReference type="InterPro" id="IPR051159">
    <property type="entry name" value="Hexapeptide_acetyltransf"/>
</dbReference>
<dbReference type="Pfam" id="PF00132">
    <property type="entry name" value="Hexapep"/>
    <property type="match status" value="1"/>
</dbReference>
<dbReference type="Proteomes" id="UP001336250">
    <property type="component" value="Unassembled WGS sequence"/>
</dbReference>
<dbReference type="InterPro" id="IPR001451">
    <property type="entry name" value="Hexapep"/>
</dbReference>
<dbReference type="GO" id="GO:0016746">
    <property type="term" value="F:acyltransferase activity"/>
    <property type="evidence" value="ECO:0007669"/>
    <property type="project" value="UniProtKB-KW"/>
</dbReference>
<dbReference type="CDD" id="cd04647">
    <property type="entry name" value="LbH_MAT_like"/>
    <property type="match status" value="1"/>
</dbReference>
<reference evidence="1 2" key="1">
    <citation type="submission" date="2024-02" db="EMBL/GenBank/DDBJ databases">
        <title>Genome sequence of Aquincola sp. MAHUQ-54.</title>
        <authorList>
            <person name="Huq M.A."/>
        </authorList>
    </citation>
    <scope>NUCLEOTIDE SEQUENCE [LARGE SCALE GENOMIC DNA]</scope>
    <source>
        <strain evidence="1 2">MAHUQ-54</strain>
    </source>
</reference>
<comment type="caution">
    <text evidence="1">The sequence shown here is derived from an EMBL/GenBank/DDBJ whole genome shotgun (WGS) entry which is preliminary data.</text>
</comment>
<dbReference type="InterPro" id="IPR011004">
    <property type="entry name" value="Trimer_LpxA-like_sf"/>
</dbReference>
<protein>
    <submittedName>
        <fullName evidence="1">Acyltransferase</fullName>
        <ecNumber evidence="1">2.3.1.-</ecNumber>
    </submittedName>
</protein>
<dbReference type="SUPFAM" id="SSF51161">
    <property type="entry name" value="Trimeric LpxA-like enzymes"/>
    <property type="match status" value="1"/>
</dbReference>
<keyword evidence="2" id="KW-1185">Reference proteome</keyword>
<dbReference type="PANTHER" id="PTHR23416">
    <property type="entry name" value="SIALIC ACID SYNTHASE-RELATED"/>
    <property type="match status" value="1"/>
</dbReference>
<gene>
    <name evidence="1" type="ORF">V4F39_12570</name>
</gene>
<dbReference type="Gene3D" id="2.160.10.10">
    <property type="entry name" value="Hexapeptide repeat proteins"/>
    <property type="match status" value="1"/>
</dbReference>
<proteinExistence type="predicted"/>
<organism evidence="1 2">
    <name type="scientific">Aquincola agrisoli</name>
    <dbReference type="NCBI Taxonomy" id="3119538"/>
    <lineage>
        <taxon>Bacteria</taxon>
        <taxon>Pseudomonadati</taxon>
        <taxon>Pseudomonadota</taxon>
        <taxon>Betaproteobacteria</taxon>
        <taxon>Burkholderiales</taxon>
        <taxon>Sphaerotilaceae</taxon>
        <taxon>Aquincola</taxon>
    </lineage>
</organism>
<evidence type="ECO:0000313" key="2">
    <source>
        <dbReference type="Proteomes" id="UP001336250"/>
    </source>
</evidence>
<dbReference type="EC" id="2.3.1.-" evidence="1"/>
<accession>A0AAW9QEZ6</accession>